<dbReference type="Proteomes" id="UP000823922">
    <property type="component" value="Unassembled WGS sequence"/>
</dbReference>
<sequence length="407" mass="46889">MKTNPKPFALFLLTALLLSSFTGCTGKDGEIYGQRKVLEYVDSICTEPYHLVDRELIEESPDNMEYRFMTDNRELAFTANSRLVPITIDATQTSFYRREITCDYVNAVRGLYRDDIDAVLQENGQYLEEHGWIYLLSFSDIDQVVDTILTADQIYSRELEYNPPEFLSSNPAAGVHVVWQRSRQEAEEHKTWVNLTDIGVTGQHERQELYDRLADVYAQLYVDGKIENGDDIPARYLADKHVSLLPVIELNGTEMRYDRADNPYGPYGLTTDDYKYCWYNRNLGTYMMAVDIGLTTDQMSIPLIIREYVTALGGTYRTSSQDELYTSTWTIGGDTWIMEAEYDDNEIRSLEVRKNGSPLELPYITVEEDIQVSATFCVGVTVEDFCRLFDLTYEIEEEQGKVLFWKG</sequence>
<reference evidence="2" key="2">
    <citation type="submission" date="2021-04" db="EMBL/GenBank/DDBJ databases">
        <authorList>
            <person name="Gilroy R."/>
        </authorList>
    </citation>
    <scope>NUCLEOTIDE SEQUENCE</scope>
    <source>
        <strain evidence="2">ChiBcec1-1630</strain>
    </source>
</reference>
<organism evidence="2 3">
    <name type="scientific">Candidatus Eisenbergiella intestinigallinarum</name>
    <dbReference type="NCBI Taxonomy" id="2838549"/>
    <lineage>
        <taxon>Bacteria</taxon>
        <taxon>Bacillati</taxon>
        <taxon>Bacillota</taxon>
        <taxon>Clostridia</taxon>
        <taxon>Lachnospirales</taxon>
        <taxon>Lachnospiraceae</taxon>
        <taxon>Eisenbergiella</taxon>
    </lineage>
</organism>
<dbReference type="PROSITE" id="PS51257">
    <property type="entry name" value="PROKAR_LIPOPROTEIN"/>
    <property type="match status" value="1"/>
</dbReference>
<evidence type="ECO:0008006" key="4">
    <source>
        <dbReference type="Google" id="ProtNLM"/>
    </source>
</evidence>
<evidence type="ECO:0000313" key="2">
    <source>
        <dbReference type="EMBL" id="HJC88081.1"/>
    </source>
</evidence>
<feature type="signal peptide" evidence="1">
    <location>
        <begin position="1"/>
        <end position="24"/>
    </location>
</feature>
<evidence type="ECO:0000313" key="3">
    <source>
        <dbReference type="Proteomes" id="UP000823922"/>
    </source>
</evidence>
<dbReference type="AlphaFoldDB" id="A0A9D2QIA6"/>
<gene>
    <name evidence="2" type="ORF">H9926_08710</name>
</gene>
<dbReference type="EMBL" id="DWVS01000212">
    <property type="protein sequence ID" value="HJC88081.1"/>
    <property type="molecule type" value="Genomic_DNA"/>
</dbReference>
<name>A0A9D2QIA6_9FIRM</name>
<protein>
    <recommendedName>
        <fullName evidence="4">F5/8 type C domain-containing protein</fullName>
    </recommendedName>
</protein>
<evidence type="ECO:0000256" key="1">
    <source>
        <dbReference type="SAM" id="SignalP"/>
    </source>
</evidence>
<keyword evidence="1" id="KW-0732">Signal</keyword>
<comment type="caution">
    <text evidence="2">The sequence shown here is derived from an EMBL/GenBank/DDBJ whole genome shotgun (WGS) entry which is preliminary data.</text>
</comment>
<accession>A0A9D2QIA6</accession>
<feature type="chain" id="PRO_5039271345" description="F5/8 type C domain-containing protein" evidence="1">
    <location>
        <begin position="25"/>
        <end position="407"/>
    </location>
</feature>
<reference evidence="2" key="1">
    <citation type="journal article" date="2021" name="PeerJ">
        <title>Extensive microbial diversity within the chicken gut microbiome revealed by metagenomics and culture.</title>
        <authorList>
            <person name="Gilroy R."/>
            <person name="Ravi A."/>
            <person name="Getino M."/>
            <person name="Pursley I."/>
            <person name="Horton D.L."/>
            <person name="Alikhan N.F."/>
            <person name="Baker D."/>
            <person name="Gharbi K."/>
            <person name="Hall N."/>
            <person name="Watson M."/>
            <person name="Adriaenssens E.M."/>
            <person name="Foster-Nyarko E."/>
            <person name="Jarju S."/>
            <person name="Secka A."/>
            <person name="Antonio M."/>
            <person name="Oren A."/>
            <person name="Chaudhuri R.R."/>
            <person name="La Ragione R."/>
            <person name="Hildebrand F."/>
            <person name="Pallen M.J."/>
        </authorList>
    </citation>
    <scope>NUCLEOTIDE SEQUENCE</scope>
    <source>
        <strain evidence="2">ChiBcec1-1630</strain>
    </source>
</reference>
<proteinExistence type="predicted"/>